<protein>
    <recommendedName>
        <fullName evidence="5">Variable surface protein Vir18</fullName>
    </recommendedName>
</protein>
<dbReference type="Proteomes" id="UP000053327">
    <property type="component" value="Unassembled WGS sequence"/>
</dbReference>
<dbReference type="AlphaFoldDB" id="A0A0J9T3A8"/>
<evidence type="ECO:0008006" key="5">
    <source>
        <dbReference type="Google" id="ProtNLM"/>
    </source>
</evidence>
<feature type="compositionally biased region" description="Polar residues" evidence="1">
    <location>
        <begin position="201"/>
        <end position="223"/>
    </location>
</feature>
<evidence type="ECO:0000256" key="2">
    <source>
        <dbReference type="SAM" id="Phobius"/>
    </source>
</evidence>
<name>A0A0J9T3A8_PLAV1</name>
<organism evidence="3 4">
    <name type="scientific">Plasmodium vivax (strain Brazil I)</name>
    <dbReference type="NCBI Taxonomy" id="1033975"/>
    <lineage>
        <taxon>Eukaryota</taxon>
        <taxon>Sar</taxon>
        <taxon>Alveolata</taxon>
        <taxon>Apicomplexa</taxon>
        <taxon>Aconoidasida</taxon>
        <taxon>Haemosporida</taxon>
        <taxon>Plasmodiidae</taxon>
        <taxon>Plasmodium</taxon>
        <taxon>Plasmodium (Plasmodium)</taxon>
    </lineage>
</organism>
<dbReference type="EMBL" id="KQ234711">
    <property type="protein sequence ID" value="KMZ89589.1"/>
    <property type="molecule type" value="Genomic_DNA"/>
</dbReference>
<feature type="transmembrane region" description="Helical" evidence="2">
    <location>
        <begin position="438"/>
        <end position="457"/>
    </location>
</feature>
<feature type="compositionally biased region" description="Low complexity" evidence="1">
    <location>
        <begin position="347"/>
        <end position="357"/>
    </location>
</feature>
<evidence type="ECO:0000313" key="3">
    <source>
        <dbReference type="EMBL" id="KMZ89589.1"/>
    </source>
</evidence>
<evidence type="ECO:0000313" key="4">
    <source>
        <dbReference type="Proteomes" id="UP000053327"/>
    </source>
</evidence>
<keyword evidence="2" id="KW-0472">Membrane</keyword>
<gene>
    <name evidence="3" type="ORF">PVBG_03310</name>
</gene>
<feature type="region of interest" description="Disordered" evidence="1">
    <location>
        <begin position="93"/>
        <end position="243"/>
    </location>
</feature>
<accession>A0A0J9T3A8</accession>
<reference evidence="3 4" key="1">
    <citation type="submission" date="2011-08" db="EMBL/GenBank/DDBJ databases">
        <title>The Genome Sequence of Plasmodium vivax Brazil I.</title>
        <authorList>
            <consortium name="The Broad Institute Genome Sequencing Platform"/>
            <consortium name="The Broad Institute Genome Sequencing Center for Infectious Disease"/>
            <person name="Neafsey D."/>
            <person name="Carlton J."/>
            <person name="Barnwell J."/>
            <person name="Collins W."/>
            <person name="Escalante A."/>
            <person name="Mullikin J."/>
            <person name="Saul A."/>
            <person name="Guigo R."/>
            <person name="Camara F."/>
            <person name="Young S.K."/>
            <person name="Zeng Q."/>
            <person name="Gargeya S."/>
            <person name="Fitzgerald M."/>
            <person name="Haas B."/>
            <person name="Abouelleil A."/>
            <person name="Alvarado L."/>
            <person name="Arachchi H.M."/>
            <person name="Berlin A."/>
            <person name="Brown A."/>
            <person name="Chapman S.B."/>
            <person name="Chen Z."/>
            <person name="Dunbar C."/>
            <person name="Freedman E."/>
            <person name="Gearin G."/>
            <person name="Gellesch M."/>
            <person name="Goldberg J."/>
            <person name="Griggs A."/>
            <person name="Gujja S."/>
            <person name="Heiman D."/>
            <person name="Howarth C."/>
            <person name="Larson L."/>
            <person name="Lui A."/>
            <person name="MacDonald P.J.P."/>
            <person name="Montmayeur A."/>
            <person name="Murphy C."/>
            <person name="Neiman D."/>
            <person name="Pearson M."/>
            <person name="Priest M."/>
            <person name="Roberts A."/>
            <person name="Saif S."/>
            <person name="Shea T."/>
            <person name="Shenoy N."/>
            <person name="Sisk P."/>
            <person name="Stolte C."/>
            <person name="Sykes S."/>
            <person name="Wortman J."/>
            <person name="Nusbaum C."/>
            <person name="Birren B."/>
        </authorList>
    </citation>
    <scope>NUCLEOTIDE SEQUENCE [LARGE SCALE GENOMIC DNA]</scope>
    <source>
        <strain evidence="3 4">Brazil I</strain>
    </source>
</reference>
<feature type="compositionally biased region" description="Basic and acidic residues" evidence="1">
    <location>
        <begin position="121"/>
        <end position="138"/>
    </location>
</feature>
<proteinExistence type="predicted"/>
<sequence>MVWPFGRSNRPRNPYNKYNDGPCINKYATIKNEVEQQIDDFEKTNHVHFYQEWDKLNKYIIKKDNELKECYKKGHVRTQLNDEEEIKKFRKKCNRDGTCNNGTSPAKKPPITKPPVQVTCKESKGCKNKTPESVDVKSKLVSGAANPHSSERNDSQEQGRNSAVEQKSRKISVIPQFQSGTTPSVGSVSTHGNASKEIVGQDSTTPGVLNTQKQQLNDSSPSGISELDRSSSDPFSECVSGRTSDLTCTLTEKILDTKGFQTSRNSGNPIVTNQSESQDSVSKIVEEETDSDKDITTKTAHNLSPNENTPDSLQRANEHSLTASTDGESPRAVVLDPEIADSEEDSSTSLDSSPSNDAGTNDITVVDIPTNYIAVDGEIKSVNVPHDDTHGSEDSCKGTNCNTTQNTEVTSDNNNDILGKLSYVFNVIQDNKNNMIKASIPMGIILLLTLLLKYTPLWRILTKKKRKEPVAINEELHSVLQEPSFLDEETSIPFSYSAFEYSS</sequence>
<feature type="compositionally biased region" description="Low complexity" evidence="1">
    <location>
        <begin position="179"/>
        <end position="190"/>
    </location>
</feature>
<evidence type="ECO:0000256" key="1">
    <source>
        <dbReference type="SAM" id="MobiDB-lite"/>
    </source>
</evidence>
<feature type="compositionally biased region" description="Polar residues" evidence="1">
    <location>
        <begin position="297"/>
        <end position="327"/>
    </location>
</feature>
<feature type="compositionally biased region" description="Polar residues" evidence="1">
    <location>
        <begin position="260"/>
        <end position="281"/>
    </location>
</feature>
<feature type="region of interest" description="Disordered" evidence="1">
    <location>
        <begin position="260"/>
        <end position="363"/>
    </location>
</feature>
<keyword evidence="2" id="KW-0812">Transmembrane</keyword>
<keyword evidence="2" id="KW-1133">Transmembrane helix</keyword>